<reference evidence="3" key="1">
    <citation type="submission" date="2023-03" db="EMBL/GenBank/DDBJ databases">
        <title>Actinorhabdospora filicis NBRC 111898.</title>
        <authorList>
            <person name="Ichikawa N."/>
            <person name="Sato H."/>
            <person name="Tonouchi N."/>
        </authorList>
    </citation>
    <scope>NUCLEOTIDE SEQUENCE</scope>
    <source>
        <strain evidence="3">NBRC 111898</strain>
    </source>
</reference>
<feature type="transmembrane region" description="Helical" evidence="2">
    <location>
        <begin position="41"/>
        <end position="60"/>
    </location>
</feature>
<evidence type="ECO:0000256" key="2">
    <source>
        <dbReference type="SAM" id="Phobius"/>
    </source>
</evidence>
<protein>
    <recommendedName>
        <fullName evidence="5">DNA-binding transcriptional regulator of glucitol operon</fullName>
    </recommendedName>
</protein>
<name>A0A9W6SNJ9_9ACTN</name>
<keyword evidence="2" id="KW-1133">Transmembrane helix</keyword>
<keyword evidence="2" id="KW-0472">Membrane</keyword>
<keyword evidence="4" id="KW-1185">Reference proteome</keyword>
<accession>A0A9W6SNJ9</accession>
<comment type="caution">
    <text evidence="3">The sequence shown here is derived from an EMBL/GenBank/DDBJ whole genome shotgun (WGS) entry which is preliminary data.</text>
</comment>
<evidence type="ECO:0000256" key="1">
    <source>
        <dbReference type="SAM" id="MobiDB-lite"/>
    </source>
</evidence>
<evidence type="ECO:0000313" key="4">
    <source>
        <dbReference type="Proteomes" id="UP001165079"/>
    </source>
</evidence>
<dbReference type="RefSeq" id="WP_285665293.1">
    <property type="nucleotide sequence ID" value="NZ_BSTX01000003.1"/>
</dbReference>
<gene>
    <name evidence="3" type="ORF">Afil01_49770</name>
</gene>
<dbReference type="Proteomes" id="UP001165079">
    <property type="component" value="Unassembled WGS sequence"/>
</dbReference>
<feature type="transmembrane region" description="Helical" evidence="2">
    <location>
        <begin position="9"/>
        <end position="29"/>
    </location>
</feature>
<feature type="region of interest" description="Disordered" evidence="1">
    <location>
        <begin position="71"/>
        <end position="98"/>
    </location>
</feature>
<dbReference type="EMBL" id="BSTX01000003">
    <property type="protein sequence ID" value="GLZ80170.1"/>
    <property type="molecule type" value="Genomic_DNA"/>
</dbReference>
<dbReference type="AlphaFoldDB" id="A0A9W6SNJ9"/>
<proteinExistence type="predicted"/>
<sequence length="128" mass="14710">MARFFTRRWIFAHTALVVVLAAFAWLAWWQIGRAAGGNALSWAYAFEWPLFGLCAIALWIREIRQELRKNGPLARPEDPPMESPFETKATYARPASGDDELSAYNEYLAWMNENPDRRASDYPGRQNA</sequence>
<evidence type="ECO:0008006" key="5">
    <source>
        <dbReference type="Google" id="ProtNLM"/>
    </source>
</evidence>
<keyword evidence="2" id="KW-0812">Transmembrane</keyword>
<evidence type="ECO:0000313" key="3">
    <source>
        <dbReference type="EMBL" id="GLZ80170.1"/>
    </source>
</evidence>
<organism evidence="3 4">
    <name type="scientific">Actinorhabdospora filicis</name>
    <dbReference type="NCBI Taxonomy" id="1785913"/>
    <lineage>
        <taxon>Bacteria</taxon>
        <taxon>Bacillati</taxon>
        <taxon>Actinomycetota</taxon>
        <taxon>Actinomycetes</taxon>
        <taxon>Micromonosporales</taxon>
        <taxon>Micromonosporaceae</taxon>
        <taxon>Actinorhabdospora</taxon>
    </lineage>
</organism>